<dbReference type="PANTHER" id="PTHR38008">
    <property type="entry name" value="HEMOLYSIN-RELATED"/>
    <property type="match status" value="1"/>
</dbReference>
<reference evidence="2" key="1">
    <citation type="journal article" date="2014" name="Int. J. Syst. Evol. Microbiol.">
        <title>Complete genome of a new Firmicutes species belonging to the dominant human colonic microbiota ('Ruminococcus bicirculans') reveals two chromosomes and a selective capacity to utilize plant glucans.</title>
        <authorList>
            <consortium name="NISC Comparative Sequencing Program"/>
            <person name="Wegmann U."/>
            <person name="Louis P."/>
            <person name="Goesmann A."/>
            <person name="Henrissat B."/>
            <person name="Duncan S.H."/>
            <person name="Flint H.J."/>
        </authorList>
    </citation>
    <scope>NUCLEOTIDE SEQUENCE</scope>
    <source>
        <strain evidence="2">KCTC 62575</strain>
    </source>
</reference>
<dbReference type="AlphaFoldDB" id="A0A371YPF4"/>
<dbReference type="Pfam" id="PF11720">
    <property type="entry name" value="Inhibitor_I78"/>
    <property type="match status" value="1"/>
</dbReference>
<feature type="chain" id="PRO_5016769838" evidence="1">
    <location>
        <begin position="19"/>
        <end position="144"/>
    </location>
</feature>
<evidence type="ECO:0000313" key="2">
    <source>
        <dbReference type="EMBL" id="MFC2995590.1"/>
    </source>
</evidence>
<evidence type="ECO:0000313" key="4">
    <source>
        <dbReference type="Proteomes" id="UP000240957"/>
    </source>
</evidence>
<reference evidence="3 4" key="2">
    <citation type="submission" date="2018-08" db="EMBL/GenBank/DDBJ databases">
        <title>The draft genome of Acinetobacter sichuanensis strain WCHAc060041.</title>
        <authorList>
            <person name="Qin J."/>
            <person name="Feng Y."/>
            <person name="Zong Z."/>
        </authorList>
    </citation>
    <scope>NUCLEOTIDE SEQUENCE [LARGE SCALE GENOMIC DNA]</scope>
    <source>
        <strain evidence="3 4">WCHAc060041</strain>
    </source>
</reference>
<name>A0A371YPF4_9GAMM</name>
<reference evidence="2" key="4">
    <citation type="submission" date="2024-09" db="EMBL/GenBank/DDBJ databases">
        <authorList>
            <person name="Sun Q."/>
            <person name="Mori K."/>
        </authorList>
    </citation>
    <scope>NUCLEOTIDE SEQUENCE</scope>
    <source>
        <strain evidence="2">KCTC 62575</strain>
    </source>
</reference>
<dbReference type="InterPro" id="IPR021719">
    <property type="entry name" value="Prot_inh_I78"/>
</dbReference>
<organism evidence="3 4">
    <name type="scientific">Acinetobacter sichuanensis</name>
    <dbReference type="NCBI Taxonomy" id="2136183"/>
    <lineage>
        <taxon>Bacteria</taxon>
        <taxon>Pseudomonadati</taxon>
        <taxon>Pseudomonadota</taxon>
        <taxon>Gammaproteobacteria</taxon>
        <taxon>Moraxellales</taxon>
        <taxon>Moraxellaceae</taxon>
        <taxon>Acinetobacter</taxon>
    </lineage>
</organism>
<dbReference type="Pfam" id="PF03891">
    <property type="entry name" value="DUF333"/>
    <property type="match status" value="1"/>
</dbReference>
<dbReference type="Proteomes" id="UP001595455">
    <property type="component" value="Unassembled WGS sequence"/>
</dbReference>
<feature type="signal peptide" evidence="1">
    <location>
        <begin position="1"/>
        <end position="18"/>
    </location>
</feature>
<dbReference type="PROSITE" id="PS51257">
    <property type="entry name" value="PROKAR_LIPOPROTEIN"/>
    <property type="match status" value="1"/>
</dbReference>
<sequence length="144" mass="15944">MKNIVFSSVILLSLSACSTIQNQQEAAPLIGMPNPASQYCIEQGGKLEVVKDAQGESAYCHLQNGEKIEEWALFRQNHAQCVADEAKKLIGQSNLSDEIIKQLTHAQNIRHIQPNDAVTQDYRVERITIITDPVTQKIVQANCG</sequence>
<dbReference type="OrthoDB" id="148878at2"/>
<keyword evidence="1" id="KW-0732">Signal</keyword>
<evidence type="ECO:0000256" key="1">
    <source>
        <dbReference type="SAM" id="SignalP"/>
    </source>
</evidence>
<proteinExistence type="predicted"/>
<keyword evidence="5" id="KW-1185">Reference proteome</keyword>
<accession>A0A371YPF4</accession>
<gene>
    <name evidence="2" type="ORF">ACFODO_09970</name>
    <name evidence="3" type="ORF">C9E89_012575</name>
</gene>
<dbReference type="PANTHER" id="PTHR38008:SF2">
    <property type="entry name" value="HEMOLYSIN"/>
    <property type="match status" value="1"/>
</dbReference>
<dbReference type="InterPro" id="IPR005590">
    <property type="entry name" value="DUF333"/>
</dbReference>
<reference evidence="5" key="3">
    <citation type="journal article" date="2019" name="Int. J. Syst. Evol. Microbiol.">
        <title>The Global Catalogue of Microorganisms (GCM) 10K type strain sequencing project: providing services to taxonomists for standard genome sequencing and annotation.</title>
        <authorList>
            <consortium name="The Broad Institute Genomics Platform"/>
            <consortium name="The Broad Institute Genome Sequencing Center for Infectious Disease"/>
            <person name="Wu L."/>
            <person name="Ma J."/>
        </authorList>
    </citation>
    <scope>NUCLEOTIDE SEQUENCE [LARGE SCALE GENOMIC DNA]</scope>
    <source>
        <strain evidence="5">KCTC 62575</strain>
    </source>
</reference>
<dbReference type="Proteomes" id="UP000240957">
    <property type="component" value="Unassembled WGS sequence"/>
</dbReference>
<dbReference type="Gene3D" id="3.30.10.10">
    <property type="entry name" value="Trypsin Inhibitor V, subunit A"/>
    <property type="match status" value="1"/>
</dbReference>
<dbReference type="RefSeq" id="WP_107008689.1">
    <property type="nucleotide sequence ID" value="NZ_JBHRSF010000031.1"/>
</dbReference>
<evidence type="ECO:0000313" key="3">
    <source>
        <dbReference type="EMBL" id="RFC83234.1"/>
    </source>
</evidence>
<protein>
    <submittedName>
        <fullName evidence="3">DUF333 domain-containing protein</fullName>
    </submittedName>
</protein>
<dbReference type="EMBL" id="JBHRSF010000031">
    <property type="protein sequence ID" value="MFC2995590.1"/>
    <property type="molecule type" value="Genomic_DNA"/>
</dbReference>
<dbReference type="EMBL" id="PYIX02000020">
    <property type="protein sequence ID" value="RFC83234.1"/>
    <property type="molecule type" value="Genomic_DNA"/>
</dbReference>
<evidence type="ECO:0000313" key="5">
    <source>
        <dbReference type="Proteomes" id="UP001595455"/>
    </source>
</evidence>
<comment type="caution">
    <text evidence="3">The sequence shown here is derived from an EMBL/GenBank/DDBJ whole genome shotgun (WGS) entry which is preliminary data.</text>
</comment>